<keyword evidence="5" id="KW-0694">RNA-binding</keyword>
<dbReference type="GO" id="GO:0004526">
    <property type="term" value="F:ribonuclease P activity"/>
    <property type="evidence" value="ECO:0007669"/>
    <property type="project" value="UniProtKB-UniRule"/>
</dbReference>
<dbReference type="EC" id="3.1.26.5" evidence="6"/>
<dbReference type="NCBIfam" id="TIGR00188">
    <property type="entry name" value="rnpA"/>
    <property type="match status" value="1"/>
</dbReference>
<protein>
    <recommendedName>
        <fullName evidence="6">Ribonuclease P protein component</fullName>
        <ecNumber evidence="6">3.1.26.5</ecNumber>
    </recommendedName>
</protein>
<evidence type="ECO:0000313" key="8">
    <source>
        <dbReference type="Proteomes" id="UP000034050"/>
    </source>
</evidence>
<keyword evidence="4" id="KW-0378">Hydrolase</keyword>
<dbReference type="PANTHER" id="PTHR33992">
    <property type="entry name" value="RIBONUCLEASE P PROTEIN COMPONENT"/>
    <property type="match status" value="1"/>
</dbReference>
<dbReference type="GO" id="GO:0030677">
    <property type="term" value="C:ribonuclease P complex"/>
    <property type="evidence" value="ECO:0007669"/>
    <property type="project" value="TreeGrafter"/>
</dbReference>
<keyword evidence="1" id="KW-0819">tRNA processing</keyword>
<keyword evidence="2" id="KW-0540">Nuclease</keyword>
<comment type="caution">
    <text evidence="7">The sequence shown here is derived from an EMBL/GenBank/DDBJ whole genome shotgun (WGS) entry which is preliminary data.</text>
</comment>
<organism evidence="7 8">
    <name type="scientific">Candidatus Gottesmanbacteria bacterium GW2011_GWB1_43_11</name>
    <dbReference type="NCBI Taxonomy" id="1618446"/>
    <lineage>
        <taxon>Bacteria</taxon>
        <taxon>Candidatus Gottesmaniibacteriota</taxon>
    </lineage>
</organism>
<dbReference type="InterPro" id="IPR000100">
    <property type="entry name" value="RNase_P"/>
</dbReference>
<evidence type="ECO:0000256" key="4">
    <source>
        <dbReference type="ARBA" id="ARBA00022801"/>
    </source>
</evidence>
<dbReference type="InterPro" id="IPR014721">
    <property type="entry name" value="Ribsml_uS5_D2-typ_fold_subgr"/>
</dbReference>
<sequence length="102" mass="11828">MVEARRLLKTGQRVRSESLELIYSASQKLHPRWLVQVPKRVVKLATRRNRLKRVLHQAAFVCHSKVTTPSDFLIRVKQPLPHYSSKQATKDLSELLVQTKTT</sequence>
<evidence type="ECO:0000256" key="5">
    <source>
        <dbReference type="ARBA" id="ARBA00022884"/>
    </source>
</evidence>
<evidence type="ECO:0000256" key="1">
    <source>
        <dbReference type="ARBA" id="ARBA00022694"/>
    </source>
</evidence>
<proteinExistence type="predicted"/>
<dbReference type="Proteomes" id="UP000034050">
    <property type="component" value="Unassembled WGS sequence"/>
</dbReference>
<accession>A0A0G1FIV2</accession>
<evidence type="ECO:0000256" key="6">
    <source>
        <dbReference type="NCBIfam" id="TIGR00188"/>
    </source>
</evidence>
<dbReference type="PANTHER" id="PTHR33992:SF1">
    <property type="entry name" value="RIBONUCLEASE P PROTEIN COMPONENT"/>
    <property type="match status" value="1"/>
</dbReference>
<evidence type="ECO:0000313" key="7">
    <source>
        <dbReference type="EMBL" id="KKS86763.1"/>
    </source>
</evidence>
<dbReference type="AlphaFoldDB" id="A0A0G1FIV2"/>
<dbReference type="GO" id="GO:0042781">
    <property type="term" value="F:3'-tRNA processing endoribonuclease activity"/>
    <property type="evidence" value="ECO:0007669"/>
    <property type="project" value="TreeGrafter"/>
</dbReference>
<dbReference type="GO" id="GO:0000049">
    <property type="term" value="F:tRNA binding"/>
    <property type="evidence" value="ECO:0007669"/>
    <property type="project" value="InterPro"/>
</dbReference>
<gene>
    <name evidence="7" type="ORF">UV61_C0007G0021</name>
</gene>
<reference evidence="7 8" key="1">
    <citation type="journal article" date="2015" name="Nature">
        <title>rRNA introns, odd ribosomes, and small enigmatic genomes across a large radiation of phyla.</title>
        <authorList>
            <person name="Brown C.T."/>
            <person name="Hug L.A."/>
            <person name="Thomas B.C."/>
            <person name="Sharon I."/>
            <person name="Castelle C.J."/>
            <person name="Singh A."/>
            <person name="Wilkins M.J."/>
            <person name="Williams K.H."/>
            <person name="Banfield J.F."/>
        </authorList>
    </citation>
    <scope>NUCLEOTIDE SEQUENCE [LARGE SCALE GENOMIC DNA]</scope>
</reference>
<dbReference type="Gene3D" id="3.30.230.10">
    <property type="match status" value="1"/>
</dbReference>
<evidence type="ECO:0000256" key="3">
    <source>
        <dbReference type="ARBA" id="ARBA00022759"/>
    </source>
</evidence>
<name>A0A0G1FIV2_9BACT</name>
<dbReference type="SUPFAM" id="SSF54211">
    <property type="entry name" value="Ribosomal protein S5 domain 2-like"/>
    <property type="match status" value="1"/>
</dbReference>
<dbReference type="STRING" id="1618446.UV61_C0007G0021"/>
<dbReference type="InterPro" id="IPR020568">
    <property type="entry name" value="Ribosomal_Su5_D2-typ_SF"/>
</dbReference>
<keyword evidence="3" id="KW-0255">Endonuclease</keyword>
<evidence type="ECO:0000256" key="2">
    <source>
        <dbReference type="ARBA" id="ARBA00022722"/>
    </source>
</evidence>
<dbReference type="Pfam" id="PF00825">
    <property type="entry name" value="Ribonuclease_P"/>
    <property type="match status" value="1"/>
</dbReference>
<dbReference type="EMBL" id="LCFD01000007">
    <property type="protein sequence ID" value="KKS86763.1"/>
    <property type="molecule type" value="Genomic_DNA"/>
</dbReference>